<dbReference type="GeneTree" id="ENSGT00390000003210"/>
<feature type="compositionally biased region" description="Basic residues" evidence="1">
    <location>
        <begin position="1187"/>
        <end position="1203"/>
    </location>
</feature>
<feature type="compositionally biased region" description="Low complexity" evidence="1">
    <location>
        <begin position="733"/>
        <end position="760"/>
    </location>
</feature>
<evidence type="ECO:0000313" key="4">
    <source>
        <dbReference type="Proteomes" id="UP001108240"/>
    </source>
</evidence>
<feature type="compositionally biased region" description="Low complexity" evidence="1">
    <location>
        <begin position="1021"/>
        <end position="1043"/>
    </location>
</feature>
<feature type="region of interest" description="Disordered" evidence="1">
    <location>
        <begin position="728"/>
        <end position="760"/>
    </location>
</feature>
<feature type="compositionally biased region" description="Polar residues" evidence="1">
    <location>
        <begin position="45"/>
        <end position="63"/>
    </location>
</feature>
<dbReference type="GO" id="GO:0016601">
    <property type="term" value="P:Rac protein signal transduction"/>
    <property type="evidence" value="ECO:0007669"/>
    <property type="project" value="TreeGrafter"/>
</dbReference>
<evidence type="ECO:0000313" key="3">
    <source>
        <dbReference type="Ensembl" id="ENSCCRP00000091541.2"/>
    </source>
</evidence>
<feature type="compositionally biased region" description="Polar residues" evidence="1">
    <location>
        <begin position="977"/>
        <end position="996"/>
    </location>
</feature>
<feature type="region of interest" description="Disordered" evidence="1">
    <location>
        <begin position="944"/>
        <end position="996"/>
    </location>
</feature>
<dbReference type="Proteomes" id="UP001108240">
    <property type="component" value="Unplaced"/>
</dbReference>
<dbReference type="OMA" id="REACSSW"/>
<dbReference type="PANTHER" id="PTHR15703:SF3">
    <property type="entry name" value="GRANULE ASSOCIATED RAC AND RHOG EFFECTOR PROTEIN 1"/>
    <property type="match status" value="1"/>
</dbReference>
<feature type="compositionally biased region" description="Low complexity" evidence="1">
    <location>
        <begin position="552"/>
        <end position="573"/>
    </location>
</feature>
<evidence type="ECO:0000256" key="1">
    <source>
        <dbReference type="SAM" id="MobiDB-lite"/>
    </source>
</evidence>
<feature type="compositionally biased region" description="Basic residues" evidence="1">
    <location>
        <begin position="1046"/>
        <end position="1056"/>
    </location>
</feature>
<proteinExistence type="predicted"/>
<dbReference type="PANTHER" id="PTHR15703">
    <property type="entry name" value="RIKEN CDNA 4931406P16 GENE"/>
    <property type="match status" value="1"/>
</dbReference>
<sequence length="1203" mass="131936">MYCCSAQESKMDYKLRFLLGGSKHKVQQHQQFQLPELSRTLSAPLGSSCSTPSPMATIGSSPSGCHAPPPGTTTAIADIQQGISKYLDALNAFCRASAFLTELFGSVFRDSRYSKAAMQLKDVQEHVMETTSRLTTAIKPEIGKMLMELSAGAANFKDQNDFSRQDVEVLGRCFLTVMQVHFQFLSQALQKVQPVAQSCLAEALAQVQERHGNAHTQNTSPGPLTELEEAVRSWKGASEVTACLRERGRDGCLSGIQVQQLFCSQNTSIPEHQLKELNAKIDNALQAYKVALDSLGHSEYALKAGFHLNPKSVEAALQGCCSDAEAQQAGRFHTTSQPIQCELPTIPVQIGSHLLRGVSFNESASDNLKLKTHAVLQLIKDVVDQNGVAVRDDSPVTEVLNQVCPSSWRGACKTAVQLLFGQAGLVVVDTAQIENKEAYAPQICLEGSKVVIQVPSTWCLKEDPATMSLLQRSLDPEKTLGLVDVLYTAVFDLQRWKERKEQTLPTIQIQLQRDTTDYGGPVDLPPGNSTKSSGGLPKTISKLTSRFTKKTSSNSSAGGSFSIPSTPSRSSGSSDDKSSRLHSLLQMSSMPCTPDPSHAQNANGASADEQGMNLPTDQEMQDVIDFLSGFNMGKSQQASPLVKRRNSVASTNAADLKPPSGVAPPPSQSQVSQVLAQTLQQQTQQQQQQQQQQQLPSTPKQQQTQPQSQPTSQTLPFYQHLLQPIGQPQQTAPVSPQLSSQQPPQPRAPSKWPQGPLGGLSPIGPLTQWPAPGLPDLSSDLYSLGLVSTYMDSMMSEMLGHKPPQGPRNNTWPNRDQSDQSLFGVLGDSMPFDPAVGSDPEFARYVAGVNQAMQQKRQAQHVRRPSNTRSNWPHPDEQHRGWTHPEYYSEGDAVNSGWSANQGDSASSSDETSSANGDSLFSMFSGPDLVAAVKQRRKHSCGEQEVCTLPSSPLHQASDDSNQDSKTKTWPPKAPWQHSSHTNTMPNPSSSLYQMTIPSSQWGDSMQMLQSPVWSTANDCPPSSGISSGFPFTQQQQQQQQQQHPRLLHRATKVRARGTPARSTRGIRARCAPQHPTVSTATEATQHQHQQHHPAPPARLSPCPVTRRRSRWTAGRPPSRCTDSRVTSSPASRRMETARRCPRWSSRARGSTTAKHPRTTTRSQRPPRPQQRLSKPLSARLRSSDPRRRRRRRRRRLLRSRGS</sequence>
<feature type="compositionally biased region" description="Low complexity" evidence="1">
    <location>
        <begin position="903"/>
        <end position="919"/>
    </location>
</feature>
<keyword evidence="4" id="KW-1185">Reference proteome</keyword>
<dbReference type="Ensembl" id="ENSCCRT00000099363.2">
    <property type="protein sequence ID" value="ENSCCRP00000091541.2"/>
    <property type="gene ID" value="ENSCCRG00000049526.2"/>
</dbReference>
<name>A0A8C1FKG3_CYPCA</name>
<reference evidence="3" key="2">
    <citation type="submission" date="2025-09" db="UniProtKB">
        <authorList>
            <consortium name="Ensembl"/>
        </authorList>
    </citation>
    <scope>IDENTIFICATION</scope>
</reference>
<protein>
    <recommendedName>
        <fullName evidence="2">DUF4745 domain-containing protein</fullName>
    </recommendedName>
</protein>
<feature type="region of interest" description="Disordered" evidence="1">
    <location>
        <begin position="507"/>
        <end position="613"/>
    </location>
</feature>
<dbReference type="Pfam" id="PF15923">
    <property type="entry name" value="DUF4745"/>
    <property type="match status" value="1"/>
</dbReference>
<reference evidence="3" key="1">
    <citation type="submission" date="2025-08" db="UniProtKB">
        <authorList>
            <consortium name="Ensembl"/>
        </authorList>
    </citation>
    <scope>IDENTIFICATION</scope>
</reference>
<feature type="region of interest" description="Disordered" evidence="1">
    <location>
        <begin position="1013"/>
        <end position="1203"/>
    </location>
</feature>
<evidence type="ECO:0000259" key="2">
    <source>
        <dbReference type="Pfam" id="PF15923"/>
    </source>
</evidence>
<feature type="region of interest" description="Disordered" evidence="1">
    <location>
        <begin position="854"/>
        <end position="920"/>
    </location>
</feature>
<feature type="domain" description="DUF4745" evidence="2">
    <location>
        <begin position="62"/>
        <end position="190"/>
    </location>
</feature>
<organism evidence="3 4">
    <name type="scientific">Cyprinus carpio carpio</name>
    <dbReference type="NCBI Taxonomy" id="630221"/>
    <lineage>
        <taxon>Eukaryota</taxon>
        <taxon>Metazoa</taxon>
        <taxon>Chordata</taxon>
        <taxon>Craniata</taxon>
        <taxon>Vertebrata</taxon>
        <taxon>Euteleostomi</taxon>
        <taxon>Actinopterygii</taxon>
        <taxon>Neopterygii</taxon>
        <taxon>Teleostei</taxon>
        <taxon>Ostariophysi</taxon>
        <taxon>Cypriniformes</taxon>
        <taxon>Cyprinidae</taxon>
        <taxon>Cyprininae</taxon>
        <taxon>Cyprinus</taxon>
    </lineage>
</organism>
<feature type="compositionally biased region" description="Low complexity" evidence="1">
    <location>
        <begin position="668"/>
        <end position="712"/>
    </location>
</feature>
<dbReference type="InterPro" id="IPR031813">
    <property type="entry name" value="DUF4745"/>
</dbReference>
<accession>A0A8C1FKG3</accession>
<dbReference type="AlphaFoldDB" id="A0A8C1FKG3"/>
<dbReference type="GO" id="GO:1905762">
    <property type="term" value="F:CCR4-NOT complex binding"/>
    <property type="evidence" value="ECO:0007669"/>
    <property type="project" value="TreeGrafter"/>
</dbReference>
<dbReference type="InterPro" id="IPR043385">
    <property type="entry name" value="GARRE1"/>
</dbReference>
<feature type="region of interest" description="Disordered" evidence="1">
    <location>
        <begin position="652"/>
        <end position="712"/>
    </location>
</feature>
<feature type="region of interest" description="Disordered" evidence="1">
    <location>
        <begin position="45"/>
        <end position="68"/>
    </location>
</feature>